<protein>
    <recommendedName>
        <fullName evidence="2">DUF1501 domain-containing protein</fullName>
    </recommendedName>
</protein>
<sequence>VVWTGEFGRTPFAQGGDGRDHHPWGFSLWMAGGGVKGGTTYGATDEFGYHVVENKLEIHDLHATMLHLLGLDHERSTFRYGGRDMRLTDVHGHVIKDIIA</sequence>
<dbReference type="AlphaFoldDB" id="A0A383B1Q2"/>
<dbReference type="EMBL" id="UINC01196622">
    <property type="protein sequence ID" value="SVE13709.1"/>
    <property type="molecule type" value="Genomic_DNA"/>
</dbReference>
<dbReference type="InterPro" id="IPR010869">
    <property type="entry name" value="DUF1501"/>
</dbReference>
<dbReference type="SUPFAM" id="SSF53649">
    <property type="entry name" value="Alkaline phosphatase-like"/>
    <property type="match status" value="1"/>
</dbReference>
<proteinExistence type="predicted"/>
<dbReference type="PANTHER" id="PTHR43737:SF1">
    <property type="entry name" value="DUF1501 DOMAIN-CONTAINING PROTEIN"/>
    <property type="match status" value="1"/>
</dbReference>
<dbReference type="PANTHER" id="PTHR43737">
    <property type="entry name" value="BLL7424 PROTEIN"/>
    <property type="match status" value="1"/>
</dbReference>
<feature type="non-terminal residue" evidence="1">
    <location>
        <position position="1"/>
    </location>
</feature>
<evidence type="ECO:0008006" key="2">
    <source>
        <dbReference type="Google" id="ProtNLM"/>
    </source>
</evidence>
<organism evidence="1">
    <name type="scientific">marine metagenome</name>
    <dbReference type="NCBI Taxonomy" id="408172"/>
    <lineage>
        <taxon>unclassified sequences</taxon>
        <taxon>metagenomes</taxon>
        <taxon>ecological metagenomes</taxon>
    </lineage>
</organism>
<evidence type="ECO:0000313" key="1">
    <source>
        <dbReference type="EMBL" id="SVE13709.1"/>
    </source>
</evidence>
<reference evidence="1" key="1">
    <citation type="submission" date="2018-05" db="EMBL/GenBank/DDBJ databases">
        <authorList>
            <person name="Lanie J.A."/>
            <person name="Ng W.-L."/>
            <person name="Kazmierczak K.M."/>
            <person name="Andrzejewski T.M."/>
            <person name="Davidsen T.M."/>
            <person name="Wayne K.J."/>
            <person name="Tettelin H."/>
            <person name="Glass J.I."/>
            <person name="Rusch D."/>
            <person name="Podicherti R."/>
            <person name="Tsui H.-C.T."/>
            <person name="Winkler M.E."/>
        </authorList>
    </citation>
    <scope>NUCLEOTIDE SEQUENCE</scope>
</reference>
<gene>
    <name evidence="1" type="ORF">METZ01_LOCUS466563</name>
</gene>
<dbReference type="Pfam" id="PF07394">
    <property type="entry name" value="DUF1501"/>
    <property type="match status" value="1"/>
</dbReference>
<accession>A0A383B1Q2</accession>
<name>A0A383B1Q2_9ZZZZ</name>
<dbReference type="InterPro" id="IPR017850">
    <property type="entry name" value="Alkaline_phosphatase_core_sf"/>
</dbReference>